<dbReference type="EMBL" id="CP010705">
    <property type="protein sequence ID" value="AUQ96436.1"/>
    <property type="molecule type" value="Genomic_DNA"/>
</dbReference>
<protein>
    <submittedName>
        <fullName evidence="1">Uncharacterized protein</fullName>
    </submittedName>
</protein>
<evidence type="ECO:0000313" key="1">
    <source>
        <dbReference type="EMBL" id="AUQ96436.1"/>
    </source>
</evidence>
<dbReference type="Proteomes" id="UP000236536">
    <property type="component" value="Chromosome"/>
</dbReference>
<sequence length="265" mass="30361">MQILHKRLKHFEKHQRTATFGYGSLAKAAGLRSTQSSSIIRFLEKTKKTARIKTETGEALWDYFVKKDPLPGCLDEEIAFYSVDRLHFGASMLSFIGSDVKEQLKFSKLFEGTYMMFREPWLPSSKGRQSGEYIIIGELHLDLDERGLLTSYSVTHTVDEFGITNKTEFEGYGHFENGKLILLCNDGCKNLAIFNFYKLQPDPNKFEPIKNLFGNMTSLIGIGEEMRIFRVSAKKVIELDRECLGEQVVSEKLLNKYGKYVNHSK</sequence>
<accession>A0ABN5GUU1</accession>
<organism evidence="1 2">
    <name type="scientific">Phaeobacter inhibens</name>
    <dbReference type="NCBI Taxonomy" id="221822"/>
    <lineage>
        <taxon>Bacteria</taxon>
        <taxon>Pseudomonadati</taxon>
        <taxon>Pseudomonadota</taxon>
        <taxon>Alphaproteobacteria</taxon>
        <taxon>Rhodobacterales</taxon>
        <taxon>Roseobacteraceae</taxon>
        <taxon>Phaeobacter</taxon>
    </lineage>
</organism>
<name>A0ABN5GUU1_9RHOB</name>
<reference evidence="1 2" key="1">
    <citation type="journal article" date="2017" name="Genome Biol. Evol.">
        <title>Trajectories and Drivers of Genome Evolution in Surface-Associated Marine Phaeobacter.</title>
        <authorList>
            <person name="Freese H.M."/>
            <person name="Sikorski J."/>
            <person name="Bunk B."/>
            <person name="Scheuner C."/>
            <person name="Meier-Kolthoff J.P."/>
            <person name="Sproer C."/>
            <person name="Gram L."/>
            <person name="Overmann J."/>
        </authorList>
    </citation>
    <scope>NUCLEOTIDE SEQUENCE [LARGE SCALE GENOMIC DNA]</scope>
    <source>
        <strain evidence="1 2">P66</strain>
    </source>
</reference>
<keyword evidence="2" id="KW-1185">Reference proteome</keyword>
<proteinExistence type="predicted"/>
<gene>
    <name evidence="1" type="ORF">PhaeoP66_03706</name>
</gene>
<reference evidence="1 2" key="2">
    <citation type="journal article" date="2017" name="Int. J. Syst. Evol. Microbiol.">
        <title>Adaptation of Surface-Associated Bacteria to the Open Ocean: A Genomically Distinct Subpopulation of Phaeobacter gallaeciensis Colonizes Pacific Mesozooplankton.</title>
        <authorList>
            <person name="Freese H.M."/>
            <person name="Methner A."/>
            <person name="Overmann J."/>
        </authorList>
    </citation>
    <scope>NUCLEOTIDE SEQUENCE [LARGE SCALE GENOMIC DNA]</scope>
    <source>
        <strain evidence="1 2">P66</strain>
    </source>
</reference>
<evidence type="ECO:0000313" key="2">
    <source>
        <dbReference type="Proteomes" id="UP000236536"/>
    </source>
</evidence>